<dbReference type="Gene3D" id="1.10.1240.10">
    <property type="entry name" value="Methionine synthase domain"/>
    <property type="match status" value="1"/>
</dbReference>
<evidence type="ECO:0000259" key="3">
    <source>
        <dbReference type="PROSITE" id="PS51332"/>
    </source>
</evidence>
<dbReference type="AlphaFoldDB" id="A0A1H9ZMP2"/>
<dbReference type="SMART" id="SM00530">
    <property type="entry name" value="HTH_XRE"/>
    <property type="match status" value="1"/>
</dbReference>
<dbReference type="Pfam" id="PF02310">
    <property type="entry name" value="B12-binding"/>
    <property type="match status" value="1"/>
</dbReference>
<dbReference type="Proteomes" id="UP000199568">
    <property type="component" value="Unassembled WGS sequence"/>
</dbReference>
<reference evidence="4 5" key="1">
    <citation type="submission" date="2016-10" db="EMBL/GenBank/DDBJ databases">
        <authorList>
            <person name="de Groot N.N."/>
        </authorList>
    </citation>
    <scope>NUCLEOTIDE SEQUENCE [LARGE SCALE GENOMIC DNA]</scope>
    <source>
        <strain evidence="4 5">DSM 18979</strain>
    </source>
</reference>
<evidence type="ECO:0000259" key="2">
    <source>
        <dbReference type="PROSITE" id="PS50943"/>
    </source>
</evidence>
<dbReference type="Pfam" id="PF01381">
    <property type="entry name" value="HTH_3"/>
    <property type="match status" value="1"/>
</dbReference>
<dbReference type="RefSeq" id="WP_208976099.1">
    <property type="nucleotide sequence ID" value="NZ_FOHU01000002.1"/>
</dbReference>
<dbReference type="EMBL" id="FOHU01000002">
    <property type="protein sequence ID" value="SES82923.1"/>
    <property type="molecule type" value="Genomic_DNA"/>
</dbReference>
<accession>A0A1H9ZMP2</accession>
<name>A0A1H9ZMP2_9FIRM</name>
<evidence type="ECO:0000256" key="1">
    <source>
        <dbReference type="ARBA" id="ARBA00023125"/>
    </source>
</evidence>
<feature type="domain" description="HTH cro/C1-type" evidence="2">
    <location>
        <begin position="8"/>
        <end position="62"/>
    </location>
</feature>
<dbReference type="InterPro" id="IPR003759">
    <property type="entry name" value="Cbl-bd_cap"/>
</dbReference>
<evidence type="ECO:0000313" key="4">
    <source>
        <dbReference type="EMBL" id="SES82923.1"/>
    </source>
</evidence>
<dbReference type="STRING" id="426128.SAMN05660297_00636"/>
<keyword evidence="5" id="KW-1185">Reference proteome</keyword>
<sequence length="303" mass="34211">MDNFGDRLRELRLEKNLRQIDLAENLGLAQTTIANYEQNLRFPNEEILVKLADYFNISLDYLLSRETVVINTNNGRLSNTSLIDCNDKPISLSCISEAYQNALLDKEKPLAVKIILDAFQQGIAISDIYTKIFEPSLKRVGHRWECNQIHVSQEHFFSEMTQLIMSKLYIDSMPRYSKKHKIAALAANGEYHHIGIRMVTNLLELEGWKAYYLGINIPSDSIIKVIEEDAVDVVAISATMFFNVNSVEDLIRTIRSTESCKKVKIMVGGSAFNTDKTLWKQVGADAYASNAVEAVKVANGLVK</sequence>
<protein>
    <submittedName>
        <fullName evidence="4">Methanogenic corrinoid protein MtbC1</fullName>
    </submittedName>
</protein>
<dbReference type="PROSITE" id="PS50943">
    <property type="entry name" value="HTH_CROC1"/>
    <property type="match status" value="1"/>
</dbReference>
<dbReference type="PANTHER" id="PTHR46558:SF14">
    <property type="entry name" value="HTH-TYPE TRANSCRIPTIONAL REGULATOR ANSR"/>
    <property type="match status" value="1"/>
</dbReference>
<keyword evidence="1" id="KW-0238">DNA-binding</keyword>
<dbReference type="InterPro" id="IPR036724">
    <property type="entry name" value="Cobalamin-bd_sf"/>
</dbReference>
<dbReference type="InterPro" id="IPR001387">
    <property type="entry name" value="Cro/C1-type_HTH"/>
</dbReference>
<dbReference type="PROSITE" id="PS51332">
    <property type="entry name" value="B12_BINDING"/>
    <property type="match status" value="1"/>
</dbReference>
<feature type="domain" description="B12-binding" evidence="3">
    <location>
        <begin position="179"/>
        <end position="303"/>
    </location>
</feature>
<dbReference type="GO" id="GO:0031419">
    <property type="term" value="F:cobalamin binding"/>
    <property type="evidence" value="ECO:0007669"/>
    <property type="project" value="InterPro"/>
</dbReference>
<dbReference type="SUPFAM" id="SSF47413">
    <property type="entry name" value="lambda repressor-like DNA-binding domains"/>
    <property type="match status" value="1"/>
</dbReference>
<proteinExistence type="predicted"/>
<dbReference type="Gene3D" id="3.40.50.280">
    <property type="entry name" value="Cobalamin-binding domain"/>
    <property type="match status" value="1"/>
</dbReference>
<dbReference type="Gene3D" id="1.10.260.40">
    <property type="entry name" value="lambda repressor-like DNA-binding domains"/>
    <property type="match status" value="1"/>
</dbReference>
<dbReference type="GO" id="GO:0003677">
    <property type="term" value="F:DNA binding"/>
    <property type="evidence" value="ECO:0007669"/>
    <property type="project" value="UniProtKB-KW"/>
</dbReference>
<organism evidence="4 5">
    <name type="scientific">Natronincola peptidivorans</name>
    <dbReference type="NCBI Taxonomy" id="426128"/>
    <lineage>
        <taxon>Bacteria</taxon>
        <taxon>Bacillati</taxon>
        <taxon>Bacillota</taxon>
        <taxon>Clostridia</taxon>
        <taxon>Peptostreptococcales</taxon>
        <taxon>Natronincolaceae</taxon>
        <taxon>Natronincola</taxon>
    </lineage>
</organism>
<dbReference type="InterPro" id="IPR010982">
    <property type="entry name" value="Lambda_DNA-bd_dom_sf"/>
</dbReference>
<evidence type="ECO:0000313" key="5">
    <source>
        <dbReference type="Proteomes" id="UP000199568"/>
    </source>
</evidence>
<dbReference type="CDD" id="cd00093">
    <property type="entry name" value="HTH_XRE"/>
    <property type="match status" value="1"/>
</dbReference>
<dbReference type="InterPro" id="IPR036594">
    <property type="entry name" value="Meth_synthase_dom"/>
</dbReference>
<gene>
    <name evidence="4" type="ORF">SAMN05660297_00636</name>
</gene>
<dbReference type="Pfam" id="PF02607">
    <property type="entry name" value="B12-binding_2"/>
    <property type="match status" value="1"/>
</dbReference>
<dbReference type="SUPFAM" id="SSF52242">
    <property type="entry name" value="Cobalamin (vitamin B12)-binding domain"/>
    <property type="match status" value="1"/>
</dbReference>
<dbReference type="PANTHER" id="PTHR46558">
    <property type="entry name" value="TRACRIPTIONAL REGULATORY PROTEIN-RELATED-RELATED"/>
    <property type="match status" value="1"/>
</dbReference>
<dbReference type="InterPro" id="IPR006158">
    <property type="entry name" value="Cobalamin-bd"/>
</dbReference>
<dbReference type="GO" id="GO:0046872">
    <property type="term" value="F:metal ion binding"/>
    <property type="evidence" value="ECO:0007669"/>
    <property type="project" value="InterPro"/>
</dbReference>